<evidence type="ECO:0000256" key="1">
    <source>
        <dbReference type="SAM" id="MobiDB-lite"/>
    </source>
</evidence>
<accession>A0ABR7M6U6</accession>
<evidence type="ECO:0000313" key="4">
    <source>
        <dbReference type="EMBL" id="MBC6490738.1"/>
    </source>
</evidence>
<keyword evidence="2" id="KW-0812">Transmembrane</keyword>
<dbReference type="InterPro" id="IPR005548">
    <property type="entry name" value="Cell_div_FtsQ/DivIB_C"/>
</dbReference>
<feature type="compositionally biased region" description="Basic residues" evidence="1">
    <location>
        <begin position="309"/>
        <end position="318"/>
    </location>
</feature>
<evidence type="ECO:0000313" key="5">
    <source>
        <dbReference type="Proteomes" id="UP000765802"/>
    </source>
</evidence>
<dbReference type="Pfam" id="PF03799">
    <property type="entry name" value="FtsQ_DivIB_C"/>
    <property type="match status" value="1"/>
</dbReference>
<comment type="caution">
    <text evidence="4">The sequence shown here is derived from an EMBL/GenBank/DDBJ whole genome shotgun (WGS) entry which is preliminary data.</text>
</comment>
<dbReference type="RefSeq" id="WP_187256094.1">
    <property type="nucleotide sequence ID" value="NZ_JBHULF010000014.1"/>
</dbReference>
<feature type="region of interest" description="Disordered" evidence="1">
    <location>
        <begin position="288"/>
        <end position="318"/>
    </location>
</feature>
<name>A0ABR7M6U6_9BACT</name>
<sequence length="318" mass="35101">MRKISTRKVVAAFIWLMAGAGLLVVLIAAINRSDDANCKGVEIEISGTKDYMFIDKSDVLEAIGAKGKNPFRGKPVASFNLRSMETKLAKNSWVQDAELFFDKDRVLQVRIREREPMVRIFTVSGNSWYLDSAGKYLPLSPGKAAVKLPVFTGMPERLKPSGKSDSALLAQIRGIADFLQEDPFWNAQVSQVVVGADRQFELVPLVGNHSIVFGDGNDYEKKFRRLAVFYREVLARTGFDYYDTINVQYDKQVVAVKGSAISTSVDKKIVTGNPTAASLPVISKEQIPASAPSVRSQPERKTALVPKALMKKPNKGNN</sequence>
<evidence type="ECO:0000259" key="3">
    <source>
        <dbReference type="Pfam" id="PF03799"/>
    </source>
</evidence>
<evidence type="ECO:0000256" key="2">
    <source>
        <dbReference type="SAM" id="Phobius"/>
    </source>
</evidence>
<reference evidence="4 5" key="1">
    <citation type="submission" date="2016-07" db="EMBL/GenBank/DDBJ databases">
        <title>Genome analysis of Flavihumibacter stibioxidans YS-17.</title>
        <authorList>
            <person name="Shi K."/>
            <person name="Han Y."/>
            <person name="Wang G."/>
        </authorList>
    </citation>
    <scope>NUCLEOTIDE SEQUENCE [LARGE SCALE GENOMIC DNA]</scope>
    <source>
        <strain evidence="4 5">YS-17</strain>
    </source>
</reference>
<keyword evidence="2" id="KW-0472">Membrane</keyword>
<gene>
    <name evidence="4" type="ORF">BC349_06820</name>
</gene>
<protein>
    <recommendedName>
        <fullName evidence="3">Cell division protein FtsQ/DivIB C-terminal domain-containing protein</fullName>
    </recommendedName>
</protein>
<organism evidence="4 5">
    <name type="scientific">Flavihumibacter stibioxidans</name>
    <dbReference type="NCBI Taxonomy" id="1834163"/>
    <lineage>
        <taxon>Bacteria</taxon>
        <taxon>Pseudomonadati</taxon>
        <taxon>Bacteroidota</taxon>
        <taxon>Chitinophagia</taxon>
        <taxon>Chitinophagales</taxon>
        <taxon>Chitinophagaceae</taxon>
        <taxon>Flavihumibacter</taxon>
    </lineage>
</organism>
<feature type="domain" description="Cell division protein FtsQ/DivIB C-terminal" evidence="3">
    <location>
        <begin position="125"/>
        <end position="243"/>
    </location>
</feature>
<keyword evidence="5" id="KW-1185">Reference proteome</keyword>
<dbReference type="Proteomes" id="UP000765802">
    <property type="component" value="Unassembled WGS sequence"/>
</dbReference>
<feature type="transmembrane region" description="Helical" evidence="2">
    <location>
        <begin position="12"/>
        <end position="30"/>
    </location>
</feature>
<proteinExistence type="predicted"/>
<dbReference type="EMBL" id="MBUA01000012">
    <property type="protein sequence ID" value="MBC6490738.1"/>
    <property type="molecule type" value="Genomic_DNA"/>
</dbReference>
<keyword evidence="2" id="KW-1133">Transmembrane helix</keyword>